<accession>A0A2P5C3G4</accession>
<dbReference type="AlphaFoldDB" id="A0A2P5C3G4"/>
<dbReference type="InterPro" id="IPR002182">
    <property type="entry name" value="NB-ARC"/>
</dbReference>
<dbReference type="PANTHER" id="PTHR36766">
    <property type="entry name" value="PLANT BROAD-SPECTRUM MILDEW RESISTANCE PROTEIN RPW8"/>
    <property type="match status" value="1"/>
</dbReference>
<organism evidence="3 4">
    <name type="scientific">Parasponia andersonii</name>
    <name type="common">Sponia andersonii</name>
    <dbReference type="NCBI Taxonomy" id="3476"/>
    <lineage>
        <taxon>Eukaryota</taxon>
        <taxon>Viridiplantae</taxon>
        <taxon>Streptophyta</taxon>
        <taxon>Embryophyta</taxon>
        <taxon>Tracheophyta</taxon>
        <taxon>Spermatophyta</taxon>
        <taxon>Magnoliopsida</taxon>
        <taxon>eudicotyledons</taxon>
        <taxon>Gunneridae</taxon>
        <taxon>Pentapetalae</taxon>
        <taxon>rosids</taxon>
        <taxon>fabids</taxon>
        <taxon>Rosales</taxon>
        <taxon>Cannabaceae</taxon>
        <taxon>Parasponia</taxon>
    </lineage>
</organism>
<dbReference type="OrthoDB" id="1692645at2759"/>
<feature type="domain" description="NB-ARC" evidence="2">
    <location>
        <begin position="4"/>
        <end position="115"/>
    </location>
</feature>
<evidence type="ECO:0000313" key="3">
    <source>
        <dbReference type="EMBL" id="PON55620.1"/>
    </source>
</evidence>
<dbReference type="GO" id="GO:0006952">
    <property type="term" value="P:defense response"/>
    <property type="evidence" value="ECO:0007669"/>
    <property type="project" value="UniProtKB-KW"/>
</dbReference>
<dbReference type="STRING" id="3476.A0A2P5C3G4"/>
<name>A0A2P5C3G4_PARAD</name>
<keyword evidence="1" id="KW-0611">Plant defense</keyword>
<evidence type="ECO:0000256" key="1">
    <source>
        <dbReference type="ARBA" id="ARBA00022821"/>
    </source>
</evidence>
<proteinExistence type="predicted"/>
<evidence type="ECO:0000313" key="4">
    <source>
        <dbReference type="Proteomes" id="UP000237105"/>
    </source>
</evidence>
<dbReference type="GO" id="GO:0043531">
    <property type="term" value="F:ADP binding"/>
    <property type="evidence" value="ECO:0007669"/>
    <property type="project" value="InterPro"/>
</dbReference>
<dbReference type="InterPro" id="IPR027417">
    <property type="entry name" value="P-loop_NTPase"/>
</dbReference>
<keyword evidence="4" id="KW-1185">Reference proteome</keyword>
<dbReference type="Pfam" id="PF00931">
    <property type="entry name" value="NB-ARC"/>
    <property type="match status" value="1"/>
</dbReference>
<dbReference type="Gene3D" id="3.40.50.300">
    <property type="entry name" value="P-loop containing nucleotide triphosphate hydrolases"/>
    <property type="match status" value="1"/>
</dbReference>
<dbReference type="SUPFAM" id="SSF52540">
    <property type="entry name" value="P-loop containing nucleoside triphosphate hydrolases"/>
    <property type="match status" value="1"/>
</dbReference>
<comment type="caution">
    <text evidence="3">The sequence shown here is derived from an EMBL/GenBank/DDBJ whole genome shotgun (WGS) entry which is preliminary data.</text>
</comment>
<gene>
    <name evidence="3" type="ORF">PanWU01x14_186880</name>
</gene>
<dbReference type="EMBL" id="JXTB01000181">
    <property type="protein sequence ID" value="PON55620.1"/>
    <property type="molecule type" value="Genomic_DNA"/>
</dbReference>
<dbReference type="Proteomes" id="UP000237105">
    <property type="component" value="Unassembled WGS sequence"/>
</dbReference>
<protein>
    <submittedName>
        <fullName evidence="3">NB-ARC domain containing protein</fullName>
    </submittedName>
</protein>
<dbReference type="PANTHER" id="PTHR36766:SF70">
    <property type="entry name" value="DISEASE RESISTANCE PROTEIN RGA4"/>
    <property type="match status" value="1"/>
</dbReference>
<sequence length="131" mass="14737">MVEVAKRIITAIRGGYDHHGSDNLSYLEKCIANSLFGKTYLLVLDDVWNEDYVKWVKLKGSIELGAVGSGILVTTQKERVADVIMMRAPKTTTIRLELLSEEHCWCIFSELAFAGRVYTVGGNWQGDRPEE</sequence>
<evidence type="ECO:0000259" key="2">
    <source>
        <dbReference type="Pfam" id="PF00931"/>
    </source>
</evidence>
<reference evidence="4" key="1">
    <citation type="submission" date="2016-06" db="EMBL/GenBank/DDBJ databases">
        <title>Parallel loss of symbiosis genes in relatives of nitrogen-fixing non-legume Parasponia.</title>
        <authorList>
            <person name="Van Velzen R."/>
            <person name="Holmer R."/>
            <person name="Bu F."/>
            <person name="Rutten L."/>
            <person name="Van Zeijl A."/>
            <person name="Liu W."/>
            <person name="Santuari L."/>
            <person name="Cao Q."/>
            <person name="Sharma T."/>
            <person name="Shen D."/>
            <person name="Roswanjaya Y."/>
            <person name="Wardhani T."/>
            <person name="Kalhor M.S."/>
            <person name="Jansen J."/>
            <person name="Van den Hoogen J."/>
            <person name="Gungor B."/>
            <person name="Hartog M."/>
            <person name="Hontelez J."/>
            <person name="Verver J."/>
            <person name="Yang W.-C."/>
            <person name="Schijlen E."/>
            <person name="Repin R."/>
            <person name="Schilthuizen M."/>
            <person name="Schranz E."/>
            <person name="Heidstra R."/>
            <person name="Miyata K."/>
            <person name="Fedorova E."/>
            <person name="Kohlen W."/>
            <person name="Bisseling T."/>
            <person name="Smit S."/>
            <person name="Geurts R."/>
        </authorList>
    </citation>
    <scope>NUCLEOTIDE SEQUENCE [LARGE SCALE GENOMIC DNA]</scope>
    <source>
        <strain evidence="4">cv. WU1-14</strain>
    </source>
</reference>